<dbReference type="EC" id="6.3.2.9" evidence="7 8"/>
<keyword evidence="5 7" id="KW-0547">Nucleotide-binding</keyword>
<dbReference type="PANTHER" id="PTHR43692:SF1">
    <property type="entry name" value="UDP-N-ACETYLMURAMOYLALANINE--D-GLUTAMATE LIGASE"/>
    <property type="match status" value="1"/>
</dbReference>
<keyword evidence="4 7" id="KW-0436">Ligase</keyword>
<comment type="similarity">
    <text evidence="7">Belongs to the MurCDEF family.</text>
</comment>
<dbReference type="GO" id="GO:0005737">
    <property type="term" value="C:cytoplasm"/>
    <property type="evidence" value="ECO:0007669"/>
    <property type="project" value="UniProtKB-SubCell"/>
</dbReference>
<keyword evidence="7 8" id="KW-0961">Cell wall biogenesis/degradation</keyword>
<keyword evidence="3 7" id="KW-0963">Cytoplasm</keyword>
<feature type="domain" description="Mur ligase C-terminal" evidence="10">
    <location>
        <begin position="317"/>
        <end position="428"/>
    </location>
</feature>
<dbReference type="GO" id="GO:0008360">
    <property type="term" value="P:regulation of cell shape"/>
    <property type="evidence" value="ECO:0007669"/>
    <property type="project" value="UniProtKB-KW"/>
</dbReference>
<dbReference type="InterPro" id="IPR013221">
    <property type="entry name" value="Mur_ligase_cen"/>
</dbReference>
<dbReference type="RefSeq" id="WP_269579279.1">
    <property type="nucleotide sequence ID" value="NZ_CP114588.1"/>
</dbReference>
<evidence type="ECO:0000256" key="3">
    <source>
        <dbReference type="ARBA" id="ARBA00022490"/>
    </source>
</evidence>
<dbReference type="Pfam" id="PF21799">
    <property type="entry name" value="MurD-like_N"/>
    <property type="match status" value="1"/>
</dbReference>
<evidence type="ECO:0000313" key="12">
    <source>
        <dbReference type="EMBL" id="WBA09015.1"/>
    </source>
</evidence>
<dbReference type="AlphaFoldDB" id="A0AA47LRQ8"/>
<comment type="pathway">
    <text evidence="2 7 8">Cell wall biogenesis; peptidoglycan biosynthesis.</text>
</comment>
<gene>
    <name evidence="7 12" type="primary">murD</name>
    <name evidence="12" type="ORF">N8M53_01960</name>
</gene>
<dbReference type="PANTHER" id="PTHR43692">
    <property type="entry name" value="UDP-N-ACETYLMURAMOYLALANINE--D-GLUTAMATE LIGASE"/>
    <property type="match status" value="1"/>
</dbReference>
<dbReference type="GO" id="GO:0008764">
    <property type="term" value="F:UDP-N-acetylmuramoylalanine-D-glutamate ligase activity"/>
    <property type="evidence" value="ECO:0007669"/>
    <property type="project" value="UniProtKB-UniRule"/>
</dbReference>
<comment type="catalytic activity">
    <reaction evidence="7 8">
        <text>UDP-N-acetyl-alpha-D-muramoyl-L-alanine + D-glutamate + ATP = UDP-N-acetyl-alpha-D-muramoyl-L-alanyl-D-glutamate + ADP + phosphate + H(+)</text>
        <dbReference type="Rhea" id="RHEA:16429"/>
        <dbReference type="ChEBI" id="CHEBI:15378"/>
        <dbReference type="ChEBI" id="CHEBI:29986"/>
        <dbReference type="ChEBI" id="CHEBI:30616"/>
        <dbReference type="ChEBI" id="CHEBI:43474"/>
        <dbReference type="ChEBI" id="CHEBI:83898"/>
        <dbReference type="ChEBI" id="CHEBI:83900"/>
        <dbReference type="ChEBI" id="CHEBI:456216"/>
        <dbReference type="EC" id="6.3.2.9"/>
    </reaction>
</comment>
<organism evidence="12 13">
    <name type="scientific">Salinivibrio kushneri</name>
    <dbReference type="NCBI Taxonomy" id="1908198"/>
    <lineage>
        <taxon>Bacteria</taxon>
        <taxon>Pseudomonadati</taxon>
        <taxon>Pseudomonadota</taxon>
        <taxon>Gammaproteobacteria</taxon>
        <taxon>Vibrionales</taxon>
        <taxon>Vibrionaceae</taxon>
        <taxon>Salinivibrio</taxon>
    </lineage>
</organism>
<feature type="transmembrane region" description="Helical" evidence="9">
    <location>
        <begin position="12"/>
        <end position="32"/>
    </location>
</feature>
<keyword evidence="6 7" id="KW-0067">ATP-binding</keyword>
<sequence length="456" mass="48319">MSAASQRSLTEFRHIVVMGLGVTGLSVVHFIARRHPKACIRVMDSRAQPPGQDQLPDNVELHTGSWQAQWLADADLVVINPGISLQTPALAPVHAAATPIVGDIELFAWYCDKPVVAITGSNGKSTVTALVGEMAKASGIDVGVGGNIGVAALDLLDRGHELYVLELSSFQLETTDSLVLDGAAFLNFSEDHMDRYDSLADYRAAKCRIFTHATTLIANADDPQTHDDLQTRQGLQTNSASSMRLFGFHQGDYCLITHQGEAWLSAHGQPLLPVSSLGLVGRHNVANGLAAMALADSVGISQQGQKSALSTYAGLPHRCQKVAEHQGVLWVNDSKATNVASTLAALDGLDIEGRLHLLVGGDGKGADFSLLQPVLATLDVSLYCFGKDQTQLAALDNSAQCVETLHQAVDAAAHQACAGDMVLLSPACSSLDQFTNFAARGDAFIAEVESMIARHA</sequence>
<evidence type="ECO:0000313" key="13">
    <source>
        <dbReference type="Proteomes" id="UP001164748"/>
    </source>
</evidence>
<keyword evidence="9" id="KW-1133">Transmembrane helix</keyword>
<evidence type="ECO:0000256" key="4">
    <source>
        <dbReference type="ARBA" id="ARBA00022598"/>
    </source>
</evidence>
<feature type="domain" description="Mur ligase central" evidence="11">
    <location>
        <begin position="118"/>
        <end position="295"/>
    </location>
</feature>
<dbReference type="GO" id="GO:0071555">
    <property type="term" value="P:cell wall organization"/>
    <property type="evidence" value="ECO:0007669"/>
    <property type="project" value="UniProtKB-KW"/>
</dbReference>
<dbReference type="SUPFAM" id="SSF51984">
    <property type="entry name" value="MurCD N-terminal domain"/>
    <property type="match status" value="1"/>
</dbReference>
<dbReference type="EMBL" id="CP114588">
    <property type="protein sequence ID" value="WBA09015.1"/>
    <property type="molecule type" value="Genomic_DNA"/>
</dbReference>
<dbReference type="Pfam" id="PF02875">
    <property type="entry name" value="Mur_ligase_C"/>
    <property type="match status" value="1"/>
</dbReference>
<keyword evidence="7 8" id="KW-0133">Cell shape</keyword>
<reference evidence="12" key="1">
    <citation type="submission" date="2022-09" db="EMBL/GenBank/DDBJ databases">
        <authorList>
            <person name="Li Z.-J."/>
        </authorList>
    </citation>
    <scope>NUCLEOTIDE SEQUENCE</scope>
    <source>
        <strain evidence="12">TGB11</strain>
    </source>
</reference>
<evidence type="ECO:0000256" key="8">
    <source>
        <dbReference type="RuleBase" id="RU003664"/>
    </source>
</evidence>
<name>A0AA47LRQ8_9GAMM</name>
<evidence type="ECO:0000256" key="7">
    <source>
        <dbReference type="HAMAP-Rule" id="MF_00639"/>
    </source>
</evidence>
<keyword evidence="7 8" id="KW-0131">Cell cycle</keyword>
<keyword evidence="9" id="KW-0472">Membrane</keyword>
<proteinExistence type="inferred from homology"/>
<protein>
    <recommendedName>
        <fullName evidence="7 8">UDP-N-acetylmuramoylalanine--D-glutamate ligase</fullName>
        <ecNumber evidence="7 8">6.3.2.9</ecNumber>
    </recommendedName>
    <alternativeName>
        <fullName evidence="7">D-glutamic acid-adding enzyme</fullName>
    </alternativeName>
    <alternativeName>
        <fullName evidence="7">UDP-N-acetylmuramoyl-L-alanyl-D-glutamate synthetase</fullName>
    </alternativeName>
</protein>
<evidence type="ECO:0000259" key="11">
    <source>
        <dbReference type="Pfam" id="PF08245"/>
    </source>
</evidence>
<evidence type="ECO:0000256" key="9">
    <source>
        <dbReference type="SAM" id="Phobius"/>
    </source>
</evidence>
<dbReference type="GO" id="GO:0009252">
    <property type="term" value="P:peptidoglycan biosynthetic process"/>
    <property type="evidence" value="ECO:0007669"/>
    <property type="project" value="UniProtKB-UniRule"/>
</dbReference>
<dbReference type="Gene3D" id="3.40.1190.10">
    <property type="entry name" value="Mur-like, catalytic domain"/>
    <property type="match status" value="1"/>
</dbReference>
<dbReference type="GO" id="GO:0051301">
    <property type="term" value="P:cell division"/>
    <property type="evidence" value="ECO:0007669"/>
    <property type="project" value="UniProtKB-KW"/>
</dbReference>
<dbReference type="InterPro" id="IPR036565">
    <property type="entry name" value="Mur-like_cat_sf"/>
</dbReference>
<dbReference type="Proteomes" id="UP001164748">
    <property type="component" value="Chromosome"/>
</dbReference>
<dbReference type="InterPro" id="IPR036615">
    <property type="entry name" value="Mur_ligase_C_dom_sf"/>
</dbReference>
<dbReference type="InterPro" id="IPR004101">
    <property type="entry name" value="Mur_ligase_C"/>
</dbReference>
<dbReference type="GO" id="GO:0005524">
    <property type="term" value="F:ATP binding"/>
    <property type="evidence" value="ECO:0007669"/>
    <property type="project" value="UniProtKB-UniRule"/>
</dbReference>
<comment type="subcellular location">
    <subcellularLocation>
        <location evidence="1 7 8">Cytoplasm</location>
    </subcellularLocation>
</comment>
<dbReference type="SUPFAM" id="SSF53623">
    <property type="entry name" value="MurD-like peptide ligases, catalytic domain"/>
    <property type="match status" value="1"/>
</dbReference>
<keyword evidence="7 8" id="KW-0573">Peptidoglycan synthesis</keyword>
<feature type="binding site" evidence="7">
    <location>
        <begin position="120"/>
        <end position="126"/>
    </location>
    <ligand>
        <name>ATP</name>
        <dbReference type="ChEBI" id="CHEBI:30616"/>
    </ligand>
</feature>
<evidence type="ECO:0000256" key="5">
    <source>
        <dbReference type="ARBA" id="ARBA00022741"/>
    </source>
</evidence>
<evidence type="ECO:0000256" key="1">
    <source>
        <dbReference type="ARBA" id="ARBA00004496"/>
    </source>
</evidence>
<dbReference type="Gene3D" id="3.90.190.20">
    <property type="entry name" value="Mur ligase, C-terminal domain"/>
    <property type="match status" value="1"/>
</dbReference>
<dbReference type="NCBIfam" id="TIGR01087">
    <property type="entry name" value="murD"/>
    <property type="match status" value="1"/>
</dbReference>
<dbReference type="HAMAP" id="MF_00639">
    <property type="entry name" value="MurD"/>
    <property type="match status" value="1"/>
</dbReference>
<accession>A0AA47LRQ8</accession>
<evidence type="ECO:0000256" key="2">
    <source>
        <dbReference type="ARBA" id="ARBA00004752"/>
    </source>
</evidence>
<dbReference type="InterPro" id="IPR005762">
    <property type="entry name" value="MurD"/>
</dbReference>
<dbReference type="Pfam" id="PF08245">
    <property type="entry name" value="Mur_ligase_M"/>
    <property type="match status" value="1"/>
</dbReference>
<keyword evidence="7 8" id="KW-0132">Cell division</keyword>
<evidence type="ECO:0000259" key="10">
    <source>
        <dbReference type="Pfam" id="PF02875"/>
    </source>
</evidence>
<evidence type="ECO:0000256" key="6">
    <source>
        <dbReference type="ARBA" id="ARBA00022840"/>
    </source>
</evidence>
<dbReference type="SUPFAM" id="SSF53244">
    <property type="entry name" value="MurD-like peptide ligases, peptide-binding domain"/>
    <property type="match status" value="1"/>
</dbReference>
<keyword evidence="9" id="KW-0812">Transmembrane</keyword>
<dbReference type="Gene3D" id="3.40.50.720">
    <property type="entry name" value="NAD(P)-binding Rossmann-like Domain"/>
    <property type="match status" value="1"/>
</dbReference>
<comment type="function">
    <text evidence="7 8">Cell wall formation. Catalyzes the addition of glutamate to the nucleotide precursor UDP-N-acetylmuramoyl-L-alanine (UMA).</text>
</comment>